<dbReference type="Pfam" id="PF00672">
    <property type="entry name" value="HAMP"/>
    <property type="match status" value="1"/>
</dbReference>
<dbReference type="Gene3D" id="6.10.340.10">
    <property type="match status" value="1"/>
</dbReference>
<evidence type="ECO:0000256" key="6">
    <source>
        <dbReference type="ARBA" id="ARBA00022692"/>
    </source>
</evidence>
<dbReference type="GO" id="GO:0000155">
    <property type="term" value="F:phosphorelay sensor kinase activity"/>
    <property type="evidence" value="ECO:0007669"/>
    <property type="project" value="InterPro"/>
</dbReference>
<evidence type="ECO:0000259" key="13">
    <source>
        <dbReference type="PROSITE" id="PS50885"/>
    </source>
</evidence>
<dbReference type="PROSITE" id="PS50885">
    <property type="entry name" value="HAMP"/>
    <property type="match status" value="1"/>
</dbReference>
<evidence type="ECO:0000313" key="14">
    <source>
        <dbReference type="EMBL" id="HJB08471.1"/>
    </source>
</evidence>
<comment type="subcellular location">
    <subcellularLocation>
        <location evidence="2">Membrane</location>
    </subcellularLocation>
</comment>
<keyword evidence="10 11" id="KW-0472">Membrane</keyword>
<dbReference type="CDD" id="cd00082">
    <property type="entry name" value="HisKA"/>
    <property type="match status" value="1"/>
</dbReference>
<comment type="caution">
    <text evidence="14">The sequence shown here is derived from an EMBL/GenBank/DDBJ whole genome shotgun (WGS) entry which is preliminary data.</text>
</comment>
<dbReference type="EC" id="2.7.13.3" evidence="3"/>
<gene>
    <name evidence="14" type="ORF">H9716_11520</name>
</gene>
<reference evidence="14" key="1">
    <citation type="journal article" date="2021" name="PeerJ">
        <title>Extensive microbial diversity within the chicken gut microbiome revealed by metagenomics and culture.</title>
        <authorList>
            <person name="Gilroy R."/>
            <person name="Ravi A."/>
            <person name="Getino M."/>
            <person name="Pursley I."/>
            <person name="Horton D.L."/>
            <person name="Alikhan N.F."/>
            <person name="Baker D."/>
            <person name="Gharbi K."/>
            <person name="Hall N."/>
            <person name="Watson M."/>
            <person name="Adriaenssens E.M."/>
            <person name="Foster-Nyarko E."/>
            <person name="Jarju S."/>
            <person name="Secka A."/>
            <person name="Antonio M."/>
            <person name="Oren A."/>
            <person name="Chaudhuri R.R."/>
            <person name="La Ragione R."/>
            <person name="Hildebrand F."/>
            <person name="Pallen M.J."/>
        </authorList>
    </citation>
    <scope>NUCLEOTIDE SEQUENCE</scope>
    <source>
        <strain evidence="14">CHK188-4685</strain>
    </source>
</reference>
<feature type="domain" description="HAMP" evidence="13">
    <location>
        <begin position="172"/>
        <end position="226"/>
    </location>
</feature>
<evidence type="ECO:0000256" key="10">
    <source>
        <dbReference type="ARBA" id="ARBA00023136"/>
    </source>
</evidence>
<comment type="catalytic activity">
    <reaction evidence="1">
        <text>ATP + protein L-histidine = ADP + protein N-phospho-L-histidine.</text>
        <dbReference type="EC" id="2.7.13.3"/>
    </reaction>
</comment>
<dbReference type="SUPFAM" id="SSF158472">
    <property type="entry name" value="HAMP domain-like"/>
    <property type="match status" value="1"/>
</dbReference>
<dbReference type="InterPro" id="IPR003661">
    <property type="entry name" value="HisK_dim/P_dom"/>
</dbReference>
<dbReference type="PANTHER" id="PTHR45436">
    <property type="entry name" value="SENSOR HISTIDINE KINASE YKOH"/>
    <property type="match status" value="1"/>
</dbReference>
<dbReference type="SUPFAM" id="SSF55874">
    <property type="entry name" value="ATPase domain of HSP90 chaperone/DNA topoisomerase II/histidine kinase"/>
    <property type="match status" value="1"/>
</dbReference>
<dbReference type="InterPro" id="IPR004358">
    <property type="entry name" value="Sig_transdc_His_kin-like_C"/>
</dbReference>
<dbReference type="FunFam" id="3.30.565.10:FF:000006">
    <property type="entry name" value="Sensor histidine kinase WalK"/>
    <property type="match status" value="1"/>
</dbReference>
<dbReference type="GO" id="GO:0005886">
    <property type="term" value="C:plasma membrane"/>
    <property type="evidence" value="ECO:0007669"/>
    <property type="project" value="TreeGrafter"/>
</dbReference>
<evidence type="ECO:0000259" key="12">
    <source>
        <dbReference type="PROSITE" id="PS50109"/>
    </source>
</evidence>
<keyword evidence="8 11" id="KW-1133">Transmembrane helix</keyword>
<evidence type="ECO:0000256" key="9">
    <source>
        <dbReference type="ARBA" id="ARBA00023012"/>
    </source>
</evidence>
<dbReference type="InterPro" id="IPR003660">
    <property type="entry name" value="HAMP_dom"/>
</dbReference>
<feature type="transmembrane region" description="Helical" evidence="11">
    <location>
        <begin position="150"/>
        <end position="170"/>
    </location>
</feature>
<dbReference type="AlphaFoldDB" id="A0A9D2L9P0"/>
<dbReference type="PRINTS" id="PR00344">
    <property type="entry name" value="BCTRLSENSOR"/>
</dbReference>
<protein>
    <recommendedName>
        <fullName evidence="3">histidine kinase</fullName>
        <ecNumber evidence="3">2.7.13.3</ecNumber>
    </recommendedName>
</protein>
<evidence type="ECO:0000313" key="15">
    <source>
        <dbReference type="Proteomes" id="UP000886804"/>
    </source>
</evidence>
<evidence type="ECO:0000256" key="8">
    <source>
        <dbReference type="ARBA" id="ARBA00022989"/>
    </source>
</evidence>
<organism evidence="14 15">
    <name type="scientific">Candidatus Enterocloster faecavium</name>
    <dbReference type="NCBI Taxonomy" id="2838560"/>
    <lineage>
        <taxon>Bacteria</taxon>
        <taxon>Bacillati</taxon>
        <taxon>Bacillota</taxon>
        <taxon>Clostridia</taxon>
        <taxon>Lachnospirales</taxon>
        <taxon>Lachnospiraceae</taxon>
        <taxon>Enterocloster</taxon>
    </lineage>
</organism>
<dbReference type="FunFam" id="1.10.287.130:FF:000001">
    <property type="entry name" value="Two-component sensor histidine kinase"/>
    <property type="match status" value="1"/>
</dbReference>
<dbReference type="PROSITE" id="PS50109">
    <property type="entry name" value="HIS_KIN"/>
    <property type="match status" value="1"/>
</dbReference>
<dbReference type="CDD" id="cd06225">
    <property type="entry name" value="HAMP"/>
    <property type="match status" value="1"/>
</dbReference>
<dbReference type="InterPro" id="IPR036097">
    <property type="entry name" value="HisK_dim/P_sf"/>
</dbReference>
<evidence type="ECO:0000256" key="4">
    <source>
        <dbReference type="ARBA" id="ARBA00022553"/>
    </source>
</evidence>
<keyword evidence="7" id="KW-0418">Kinase</keyword>
<dbReference type="InterPro" id="IPR050428">
    <property type="entry name" value="TCS_sensor_his_kinase"/>
</dbReference>
<evidence type="ECO:0000256" key="5">
    <source>
        <dbReference type="ARBA" id="ARBA00022679"/>
    </source>
</evidence>
<keyword evidence="5" id="KW-0808">Transferase</keyword>
<keyword evidence="4" id="KW-0597">Phosphoprotein</keyword>
<dbReference type="SMART" id="SM00387">
    <property type="entry name" value="HATPase_c"/>
    <property type="match status" value="1"/>
</dbReference>
<evidence type="ECO:0000256" key="2">
    <source>
        <dbReference type="ARBA" id="ARBA00004370"/>
    </source>
</evidence>
<dbReference type="InterPro" id="IPR003594">
    <property type="entry name" value="HATPase_dom"/>
</dbReference>
<accession>A0A9D2L9P0</accession>
<dbReference type="PANTHER" id="PTHR45436:SF5">
    <property type="entry name" value="SENSOR HISTIDINE KINASE TRCS"/>
    <property type="match status" value="1"/>
</dbReference>
<feature type="domain" description="Histidine kinase" evidence="12">
    <location>
        <begin position="234"/>
        <end position="466"/>
    </location>
</feature>
<dbReference type="Pfam" id="PF00512">
    <property type="entry name" value="HisKA"/>
    <property type="match status" value="1"/>
</dbReference>
<dbReference type="EMBL" id="DWYS01000137">
    <property type="protein sequence ID" value="HJB08471.1"/>
    <property type="molecule type" value="Genomic_DNA"/>
</dbReference>
<dbReference type="InterPro" id="IPR036890">
    <property type="entry name" value="HATPase_C_sf"/>
</dbReference>
<keyword evidence="6 11" id="KW-0812">Transmembrane</keyword>
<evidence type="ECO:0000256" key="3">
    <source>
        <dbReference type="ARBA" id="ARBA00012438"/>
    </source>
</evidence>
<evidence type="ECO:0000256" key="7">
    <source>
        <dbReference type="ARBA" id="ARBA00022777"/>
    </source>
</evidence>
<proteinExistence type="predicted"/>
<evidence type="ECO:0000256" key="11">
    <source>
        <dbReference type="SAM" id="Phobius"/>
    </source>
</evidence>
<keyword evidence="9" id="KW-0902">Two-component regulatory system</keyword>
<dbReference type="Pfam" id="PF02518">
    <property type="entry name" value="HATPase_c"/>
    <property type="match status" value="1"/>
</dbReference>
<dbReference type="Gene3D" id="1.10.287.130">
    <property type="match status" value="1"/>
</dbReference>
<reference evidence="14" key="2">
    <citation type="submission" date="2021-04" db="EMBL/GenBank/DDBJ databases">
        <authorList>
            <person name="Gilroy R."/>
        </authorList>
    </citation>
    <scope>NUCLEOTIDE SEQUENCE</scope>
    <source>
        <strain evidence="14">CHK188-4685</strain>
    </source>
</reference>
<dbReference type="SMART" id="SM00388">
    <property type="entry name" value="HisKA"/>
    <property type="match status" value="1"/>
</dbReference>
<dbReference type="CDD" id="cd00075">
    <property type="entry name" value="HATPase"/>
    <property type="match status" value="1"/>
</dbReference>
<dbReference type="SUPFAM" id="SSF47384">
    <property type="entry name" value="Homodimeric domain of signal transducing histidine kinase"/>
    <property type="match status" value="1"/>
</dbReference>
<dbReference type="SMART" id="SM00304">
    <property type="entry name" value="HAMP"/>
    <property type="match status" value="1"/>
</dbReference>
<dbReference type="InterPro" id="IPR005467">
    <property type="entry name" value="His_kinase_dom"/>
</dbReference>
<name>A0A9D2L9P0_9FIRM</name>
<feature type="transmembrane region" description="Helical" evidence="11">
    <location>
        <begin position="12"/>
        <end position="32"/>
    </location>
</feature>
<sequence length="466" mass="51995">MRHLSIKARVTLWYTTFMLIFMAVTVFCLLLLSDRVSQRRTREILSNVVSDAVRDVHFRYGELDTEDMDFYRDGVSIFIYDTSGYLLAPQINLGLQADSVLQDQVIRRVQVGGTPQMIYDLYAVQDNTAFWVRGVISMAEADLAFASIRYLVLLGMPLFILLAALGGFAVTRRAFVPVIQIVEAAEQINTGTDLSLRIPEGQRKDELSRLSRAINQMLSRLQESFDRERRFTSDVSHELRTPLAVIRSQCEYALSPNSDCAQREEALGSILRHTRRMTDMISQLLLLSRGENGTFHPNLAQVNLSRLIAMAAMDLEPAAESAGLTMEAEIQPDVSLSCDETLIIRLITNLLVNAIRYNKPGGKIQVSLKIEEGSDRTSPENSSQKQKTAIPVAVIQVSDTGIGIPKEKLPKIWDRFYRADPSRSSEGTGLGLSMVSWIAQVHGGWVQAESIEGHGSVFTAFLPLSH</sequence>
<dbReference type="Gene3D" id="3.30.565.10">
    <property type="entry name" value="Histidine kinase-like ATPase, C-terminal domain"/>
    <property type="match status" value="1"/>
</dbReference>
<dbReference type="Proteomes" id="UP000886804">
    <property type="component" value="Unassembled WGS sequence"/>
</dbReference>
<evidence type="ECO:0000256" key="1">
    <source>
        <dbReference type="ARBA" id="ARBA00000085"/>
    </source>
</evidence>